<feature type="compositionally biased region" description="Basic and acidic residues" evidence="1">
    <location>
        <begin position="327"/>
        <end position="341"/>
    </location>
</feature>
<name>A0A446BQ89_9PEZI</name>
<evidence type="ECO:0000313" key="2">
    <source>
        <dbReference type="EMBL" id="SPQ24673.1"/>
    </source>
</evidence>
<gene>
    <name evidence="2" type="ORF">TT172_LOCUS7092</name>
</gene>
<feature type="region of interest" description="Disordered" evidence="1">
    <location>
        <begin position="327"/>
        <end position="358"/>
    </location>
</feature>
<protein>
    <submittedName>
        <fullName evidence="2">692df95f-3762-449b-9fa9-254cc02f241b</fullName>
    </submittedName>
</protein>
<dbReference type="AlphaFoldDB" id="A0A446BQ89"/>
<proteinExistence type="predicted"/>
<dbReference type="Proteomes" id="UP000289323">
    <property type="component" value="Unassembled WGS sequence"/>
</dbReference>
<evidence type="ECO:0000256" key="1">
    <source>
        <dbReference type="SAM" id="MobiDB-lite"/>
    </source>
</evidence>
<organism evidence="2 3">
    <name type="scientific">Thermothielavioides terrestris</name>
    <dbReference type="NCBI Taxonomy" id="2587410"/>
    <lineage>
        <taxon>Eukaryota</taxon>
        <taxon>Fungi</taxon>
        <taxon>Dikarya</taxon>
        <taxon>Ascomycota</taxon>
        <taxon>Pezizomycotina</taxon>
        <taxon>Sordariomycetes</taxon>
        <taxon>Sordariomycetidae</taxon>
        <taxon>Sordariales</taxon>
        <taxon>Chaetomiaceae</taxon>
        <taxon>Thermothielavioides</taxon>
    </lineage>
</organism>
<reference evidence="2 3" key="1">
    <citation type="submission" date="2018-04" db="EMBL/GenBank/DDBJ databases">
        <authorList>
            <person name="Huttner S."/>
            <person name="Dainat J."/>
        </authorList>
    </citation>
    <scope>NUCLEOTIDE SEQUENCE [LARGE SCALE GENOMIC DNA]</scope>
</reference>
<evidence type="ECO:0000313" key="3">
    <source>
        <dbReference type="Proteomes" id="UP000289323"/>
    </source>
</evidence>
<feature type="region of interest" description="Disordered" evidence="1">
    <location>
        <begin position="482"/>
        <end position="509"/>
    </location>
</feature>
<accession>A0A446BQ89</accession>
<sequence>MGSHASLDRAPAVSGAFLASLSRPNRSDADWFRVRDGSLTFLRAVGRRGTKGPRSLVAMCLRVLADAVIAGSEIAVSDMPEALVDALWRELLPRNMSLLAWDTVAGGLHRNKFRRAADIARAGGKQRATTTMTMAMYRYCQEIVHPPSQLGVYISPLARLRGCLVYLCIDNGPRYEANELLALATLPQLSVLEIIQQDAWESGISDRVIRGWSESGTGDVKPFPRLRVLKITSRTHEVTQAALQYVLAFPKLEIFDVTALPVSAWRGARDIAGAHGWKVSELCRGSLFLSYAEAHLDGQAAVKMDRAGRECMKWLFEHDEEEVILVHDPRQETGSKQREELIQSQGRGQDATDDDRPGYSKHLNDGWRAWLQGTHPLFAAPDTPESNGDGYEALPDDYPGAIYSWRYGAMDDDEIFWFLALLDQQEGYDRGTHAIQPQVAGVTIAKDRFVSLRLRCPSENPRDLGSDRLVFSRIYKSVRDPAWTPPALPVRPPRRPEDRKETDLRPRKRQKVADLLGSFM</sequence>
<dbReference type="EMBL" id="OUUZ01000013">
    <property type="protein sequence ID" value="SPQ24673.1"/>
    <property type="molecule type" value="Genomic_DNA"/>
</dbReference>
<feature type="compositionally biased region" description="Basic and acidic residues" evidence="1">
    <location>
        <begin position="494"/>
        <end position="505"/>
    </location>
</feature>